<evidence type="ECO:0000256" key="3">
    <source>
        <dbReference type="ARBA" id="ARBA00004406"/>
    </source>
</evidence>
<dbReference type="GO" id="GO:0008392">
    <property type="term" value="F:arachidonate epoxygenase activity"/>
    <property type="evidence" value="ECO:0007669"/>
    <property type="project" value="TreeGrafter"/>
</dbReference>
<dbReference type="GeneTree" id="ENSGT00940000157162"/>
<keyword evidence="13" id="KW-0175">Coiled coil</keyword>
<dbReference type="InterPro" id="IPR050182">
    <property type="entry name" value="Cytochrome_P450_fam2"/>
</dbReference>
<dbReference type="GO" id="GO:0005506">
    <property type="term" value="F:iron ion binding"/>
    <property type="evidence" value="ECO:0007669"/>
    <property type="project" value="InterPro"/>
</dbReference>
<comment type="similarity">
    <text evidence="4">Belongs to the cytochrome P450 family.</text>
</comment>
<evidence type="ECO:0000256" key="7">
    <source>
        <dbReference type="ARBA" id="ARBA00022824"/>
    </source>
</evidence>
<evidence type="ECO:0000256" key="8">
    <source>
        <dbReference type="ARBA" id="ARBA00022848"/>
    </source>
</evidence>
<comment type="subcellular location">
    <subcellularLocation>
        <location evidence="3">Endoplasmic reticulum membrane</location>
        <topology evidence="3">Peripheral membrane protein</topology>
    </subcellularLocation>
    <subcellularLocation>
        <location evidence="2">Microsome membrane</location>
        <topology evidence="2">Peripheral membrane protein</topology>
    </subcellularLocation>
</comment>
<protein>
    <submittedName>
        <fullName evidence="14">Uncharacterized protein</fullName>
    </submittedName>
</protein>
<feature type="coiled-coil region" evidence="13">
    <location>
        <begin position="52"/>
        <end position="83"/>
    </location>
</feature>
<keyword evidence="12" id="KW-0472">Membrane</keyword>
<keyword evidence="15" id="KW-1185">Reference proteome</keyword>
<dbReference type="AlphaFoldDB" id="A0A8C6EBE4"/>
<sequence>ILWGYEAIREALVDQAEAFSGLGLASGMSGKVLRRFSVMIMKDLGMGKRSTEERIKEEAQCLVEELRKSQEEVQAEIDRVICARRLPALEDWANVPYTGAIIHEIQRFSDSVPLGLPRSVIRDTHFRGYYLPKGVTVYPILSSALHDPRRFEKPDAFYPVHFLDMPGKFKKPQAFIPFCISKPCSSSPRGMSLFLIFTSLLQNFSLGSPKAPEDTDLTPRVNGLGRLPPVFQVSFLPCRGWGRQEEAQIPSESLHAAPLSVQN</sequence>
<organism evidence="14 15">
    <name type="scientific">Moschus moschiferus</name>
    <name type="common">Siberian musk deer</name>
    <name type="synonym">Moschus sibiricus</name>
    <dbReference type="NCBI Taxonomy" id="68415"/>
    <lineage>
        <taxon>Eukaryota</taxon>
        <taxon>Metazoa</taxon>
        <taxon>Chordata</taxon>
        <taxon>Craniata</taxon>
        <taxon>Vertebrata</taxon>
        <taxon>Euteleostomi</taxon>
        <taxon>Mammalia</taxon>
        <taxon>Eutheria</taxon>
        <taxon>Laurasiatheria</taxon>
        <taxon>Artiodactyla</taxon>
        <taxon>Ruminantia</taxon>
        <taxon>Pecora</taxon>
        <taxon>Moschidae</taxon>
        <taxon>Moschus</taxon>
    </lineage>
</organism>
<dbReference type="Proteomes" id="UP000694544">
    <property type="component" value="Unplaced"/>
</dbReference>
<evidence type="ECO:0000256" key="2">
    <source>
        <dbReference type="ARBA" id="ARBA00004174"/>
    </source>
</evidence>
<dbReference type="GO" id="GO:0019373">
    <property type="term" value="P:epoxygenase P450 pathway"/>
    <property type="evidence" value="ECO:0007669"/>
    <property type="project" value="TreeGrafter"/>
</dbReference>
<evidence type="ECO:0000256" key="4">
    <source>
        <dbReference type="ARBA" id="ARBA00010617"/>
    </source>
</evidence>
<keyword evidence="5" id="KW-0349">Heme</keyword>
<reference evidence="14" key="1">
    <citation type="submission" date="2025-08" db="UniProtKB">
        <authorList>
            <consortium name="Ensembl"/>
        </authorList>
    </citation>
    <scope>IDENTIFICATION</scope>
</reference>
<dbReference type="PANTHER" id="PTHR24300:SF339">
    <property type="entry name" value="CYTOCHROME P450 FAMILY 2 SUBFAMILY B MEMBER 39"/>
    <property type="match status" value="1"/>
</dbReference>
<keyword evidence="11" id="KW-0503">Monooxygenase</keyword>
<dbReference type="SUPFAM" id="SSF48264">
    <property type="entry name" value="Cytochrome P450"/>
    <property type="match status" value="1"/>
</dbReference>
<evidence type="ECO:0000256" key="11">
    <source>
        <dbReference type="ARBA" id="ARBA00023033"/>
    </source>
</evidence>
<proteinExistence type="inferred from homology"/>
<dbReference type="GO" id="GO:0020037">
    <property type="term" value="F:heme binding"/>
    <property type="evidence" value="ECO:0007669"/>
    <property type="project" value="InterPro"/>
</dbReference>
<dbReference type="GO" id="GO:0006805">
    <property type="term" value="P:xenobiotic metabolic process"/>
    <property type="evidence" value="ECO:0007669"/>
    <property type="project" value="TreeGrafter"/>
</dbReference>
<dbReference type="Gene3D" id="1.10.630.10">
    <property type="entry name" value="Cytochrome P450"/>
    <property type="match status" value="1"/>
</dbReference>
<dbReference type="GO" id="GO:0005789">
    <property type="term" value="C:endoplasmic reticulum membrane"/>
    <property type="evidence" value="ECO:0007669"/>
    <property type="project" value="UniProtKB-SubCell"/>
</dbReference>
<evidence type="ECO:0000256" key="5">
    <source>
        <dbReference type="ARBA" id="ARBA00022617"/>
    </source>
</evidence>
<reference evidence="14" key="2">
    <citation type="submission" date="2025-09" db="UniProtKB">
        <authorList>
            <consortium name="Ensembl"/>
        </authorList>
    </citation>
    <scope>IDENTIFICATION</scope>
</reference>
<evidence type="ECO:0000256" key="9">
    <source>
        <dbReference type="ARBA" id="ARBA00023002"/>
    </source>
</evidence>
<dbReference type="GO" id="GO:0016712">
    <property type="term" value="F:oxidoreductase activity, acting on paired donors, with incorporation or reduction of molecular oxygen, reduced flavin or flavoprotein as one donor, and incorporation of one atom of oxygen"/>
    <property type="evidence" value="ECO:0007669"/>
    <property type="project" value="TreeGrafter"/>
</dbReference>
<keyword evidence="9" id="KW-0560">Oxidoreductase</keyword>
<evidence type="ECO:0000256" key="6">
    <source>
        <dbReference type="ARBA" id="ARBA00022723"/>
    </source>
</evidence>
<evidence type="ECO:0000256" key="10">
    <source>
        <dbReference type="ARBA" id="ARBA00023004"/>
    </source>
</evidence>
<evidence type="ECO:0000256" key="12">
    <source>
        <dbReference type="ARBA" id="ARBA00023136"/>
    </source>
</evidence>
<evidence type="ECO:0000256" key="13">
    <source>
        <dbReference type="SAM" id="Coils"/>
    </source>
</evidence>
<keyword evidence="10" id="KW-0408">Iron</keyword>
<dbReference type="InterPro" id="IPR036396">
    <property type="entry name" value="Cyt_P450_sf"/>
</dbReference>
<evidence type="ECO:0000313" key="14">
    <source>
        <dbReference type="Ensembl" id="ENSMMSP00000027868.1"/>
    </source>
</evidence>
<name>A0A8C6EBE4_MOSMO</name>
<keyword evidence="8" id="KW-0492">Microsome</keyword>
<evidence type="ECO:0000313" key="15">
    <source>
        <dbReference type="Proteomes" id="UP000694544"/>
    </source>
</evidence>
<evidence type="ECO:0000256" key="1">
    <source>
        <dbReference type="ARBA" id="ARBA00001971"/>
    </source>
</evidence>
<dbReference type="PANTHER" id="PTHR24300">
    <property type="entry name" value="CYTOCHROME P450 508A4-RELATED"/>
    <property type="match status" value="1"/>
</dbReference>
<dbReference type="InterPro" id="IPR001128">
    <property type="entry name" value="Cyt_P450"/>
</dbReference>
<accession>A0A8C6EBE4</accession>
<keyword evidence="6" id="KW-0479">Metal-binding</keyword>
<keyword evidence="7" id="KW-0256">Endoplasmic reticulum</keyword>
<dbReference type="FunFam" id="1.10.630.10:FF:000238">
    <property type="entry name" value="Cytochrome P450 2A6"/>
    <property type="match status" value="1"/>
</dbReference>
<dbReference type="Pfam" id="PF00067">
    <property type="entry name" value="p450"/>
    <property type="match status" value="1"/>
</dbReference>
<comment type="cofactor">
    <cofactor evidence="1">
        <name>heme</name>
        <dbReference type="ChEBI" id="CHEBI:30413"/>
    </cofactor>
</comment>
<dbReference type="Ensembl" id="ENSMMST00000030713.1">
    <property type="protein sequence ID" value="ENSMMSP00000027868.1"/>
    <property type="gene ID" value="ENSMMSG00000020907.1"/>
</dbReference>